<feature type="compositionally biased region" description="Low complexity" evidence="1">
    <location>
        <begin position="1990"/>
        <end position="2004"/>
    </location>
</feature>
<feature type="compositionally biased region" description="Low complexity" evidence="1">
    <location>
        <begin position="107"/>
        <end position="117"/>
    </location>
</feature>
<sequence>MADSASKTDPIEQEQRSGQNTTAPATTEASRTQETAPQNPSTAAADAVEPSSLSATKVEPNADPPASATAVAPSTTTHSDSISTPASTAPAPEQTAASVPAADKTGPEAAAPSSESPSPSPAPAPAALPSTSKPALPPPKKFSSINVNKKFLEKAGGGTSPGATSLTPGGSPSNQHGPGSSEASGKASLSSPSIASAKLRAPKPKEGSITASLVTGSSSSSSSSLQHSGSSQQQQGLSSGTGRWKSPVVAAATATGSTNSSNQANNNSSGSGFYSNSYRSRDAVPGPNAFPPLGADSRDFPTAAEAKLRQREKESRAGAARGGFGSFGSGGGGPGRRQNAAAAAAAAAASAAANENALRSLDRFRGESLSGNRWDDLLGDEDDSDDDGRALFGKDGVVDFGDGQVYRIDPQEAERLRKEKAHEQEQDASRREEAGLSKWGKLKESQSIPAHQGSGTGGQGTSVDGTAAPVSKEERFADVNHDRSWPAFGPMGSGPRRRESAFSAQHDEASRASSGAKAAPAPWGPLAIAQGKLPKPAGTTSPTTAIAASTATPAASLSSPSATVSVPSSGPAAGPAPGRARAPPSNDIVQQQSSRSTFGPKAAQVPSTSSTATPQPAQPAPARLWGPLAQRAASLGLGPAPPPPQPPAAKPATTEQTHSPNVAEQARPNRMQPVSEPSTAPSVSSTSDRPLPPHMLGRAAARPSPFSTGEQDRARSEGVDSSGHRAPPSPVLLRKQDVAVPADVPAAVAPQPASQPSAADASGAQSAPVAAEQQHAEMISAAERARKRREEEEAIRAAERERARLKAIALEKKLETERAEKERLAKEKAEAEAAAQRKRQEEVAAAAERRRKDQLENSERKRKLAEEAQARALAKKDAEEREANLQTGDPALSAAAVSQSLSGASSRQVQQNRYITRAVDGAEAEQSVWRRREATSAAPTAKANSPEASKAKVSVAGDGAPILSILPRQRTTEAGPSGVQPQSPDLEKAPSKPPTRTASTEASTWRRKEPVTPVHTPAAKERPSASRGSQKGDLTRHASGSGKDQTDSYKSSLDDIISRIKGAIHTPGAAPHQAAVVSLPSRRFPQKAVGSANLAPARKSPLDAVDAVTVGDDVISSSFAGERRAKVRFGSTITTTFGKGSVPKVPDRSLLSETRALRSSLASRLLRPMGGMAEGPREPVATRTEVLFEPAPVWSRYTIRIQPSRPAPYLTRQQKQAQKVALANASVVPRPIYPLTWDPPLLTLPIKTLNRDDHFFPKKYQQGKVITQIQLPKRTLQKYLGPAKVSSVIAPSTKDPYFVPQTAPELGLSDARPPQQRGKGRHRETPIPYVRVRLPYQSRVSRTDSTQQGKVPSGSGQVGSGTGPESVSLASTEQQRWWINGQAQTSAQVAPSNNGTMLGGAPEQSRTSTGDGNLAPTGYTGQSYAQGRLPNGVPSSVSPQLVTAPKVRKDSFSGVAFSKSLFGSVPQERLTPDSPSPVNFMVHSELEVPAAQGRDLPPHLALAKDGARGGASSLRTRPSGLNAGTAQPNALPSPGRHSTALQAWGFPSSTPTMDAVVGPDHSKNVWTFQASKDDAEVQKSVRAQDNEYTGASSSLSLSIHDLRTEGGTPAAQASRSAVAVQASKSFPRFSAQQANGSYAGPEGAIGQSSGRPAPGSIVTTAANSPMLQQKADMGLPRSTSAMGFGMQRTTSGSGLDRATALGDVATHKGSRSPTTTQSAQAGASNPYHNPSLSNPNPADKQGYQRYGHGSEMYSGDHSASFSPQAKRQETGHTVSAYAAAFQPSGQTPRFYADQKLSPAFSAHHAVQPQQQGQVMSSPAGSWPSPSTAQARPVGPAVWGPSEAHAGHRWAGAPDLDGSKYGAGTVPVEHRQMGPTSGYSPTQMYGGNYGVPVDSMNSGVGQRMYVEPRSSGYGLEGRTPIGSLSQHFSPQVMNNAQYSPQYSYLQTQQQQQPHPQGSRPPAQARYGQAQQQQPQQPHQAQGYSQVSHSYQRPPQQQQQHSNLQQAGHLAQGYAYFHDPSASLW</sequence>
<feature type="compositionally biased region" description="Basic and acidic residues" evidence="1">
    <location>
        <begin position="838"/>
        <end position="883"/>
    </location>
</feature>
<feature type="compositionally biased region" description="Basic and acidic residues" evidence="1">
    <location>
        <begin position="809"/>
        <end position="831"/>
    </location>
</feature>
<feature type="compositionally biased region" description="Polar residues" evidence="1">
    <location>
        <begin position="994"/>
        <end position="1003"/>
    </location>
</feature>
<feature type="compositionally biased region" description="Polar residues" evidence="1">
    <location>
        <begin position="587"/>
        <end position="597"/>
    </location>
</feature>
<gene>
    <name evidence="2" type="ORF">OC846_005387</name>
</gene>
<feature type="region of interest" description="Disordered" evidence="1">
    <location>
        <begin position="1384"/>
        <end position="1437"/>
    </location>
</feature>
<feature type="compositionally biased region" description="Low complexity" evidence="1">
    <location>
        <begin position="536"/>
        <end position="585"/>
    </location>
</feature>
<evidence type="ECO:0000313" key="3">
    <source>
        <dbReference type="Proteomes" id="UP001176517"/>
    </source>
</evidence>
<proteinExistence type="predicted"/>
<feature type="region of interest" description="Disordered" evidence="1">
    <location>
        <begin position="364"/>
        <end position="795"/>
    </location>
</feature>
<feature type="compositionally biased region" description="Low complexity" evidence="1">
    <location>
        <begin position="250"/>
        <end position="278"/>
    </location>
</feature>
<feature type="compositionally biased region" description="Low complexity" evidence="1">
    <location>
        <begin position="1942"/>
        <end position="1982"/>
    </location>
</feature>
<feature type="compositionally biased region" description="Pro residues" evidence="1">
    <location>
        <begin position="639"/>
        <end position="649"/>
    </location>
</feature>
<feature type="compositionally biased region" description="Polar residues" evidence="1">
    <location>
        <begin position="1338"/>
        <end position="1350"/>
    </location>
</feature>
<comment type="caution">
    <text evidence="2">The sequence shown here is derived from an EMBL/GenBank/DDBJ whole genome shotgun (WGS) entry which is preliminary data.</text>
</comment>
<feature type="compositionally biased region" description="Basic and acidic residues" evidence="1">
    <location>
        <begin position="306"/>
        <end position="316"/>
    </location>
</feature>
<organism evidence="2 3">
    <name type="scientific">Tilletia horrida</name>
    <dbReference type="NCBI Taxonomy" id="155126"/>
    <lineage>
        <taxon>Eukaryota</taxon>
        <taxon>Fungi</taxon>
        <taxon>Dikarya</taxon>
        <taxon>Basidiomycota</taxon>
        <taxon>Ustilaginomycotina</taxon>
        <taxon>Exobasidiomycetes</taxon>
        <taxon>Tilletiales</taxon>
        <taxon>Tilletiaceae</taxon>
        <taxon>Tilletia</taxon>
    </lineage>
</organism>
<accession>A0AAN6JQA1</accession>
<feature type="compositionally biased region" description="Low complexity" evidence="1">
    <location>
        <begin position="215"/>
        <end position="242"/>
    </location>
</feature>
<evidence type="ECO:0000313" key="2">
    <source>
        <dbReference type="EMBL" id="KAK0546148.1"/>
    </source>
</evidence>
<feature type="compositionally biased region" description="Polar residues" evidence="1">
    <location>
        <begin position="1813"/>
        <end position="1829"/>
    </location>
</feature>
<name>A0AAN6JQA1_9BASI</name>
<feature type="compositionally biased region" description="Low complexity" evidence="1">
    <location>
        <begin position="891"/>
        <end position="906"/>
    </location>
</feature>
<feature type="compositionally biased region" description="Basic and acidic residues" evidence="1">
    <location>
        <begin position="496"/>
        <end position="510"/>
    </location>
</feature>
<feature type="compositionally biased region" description="Polar residues" evidence="1">
    <location>
        <begin position="161"/>
        <end position="178"/>
    </location>
</feature>
<feature type="compositionally biased region" description="Low complexity" evidence="1">
    <location>
        <begin position="738"/>
        <end position="771"/>
    </location>
</feature>
<feature type="compositionally biased region" description="Low complexity" evidence="1">
    <location>
        <begin position="180"/>
        <end position="197"/>
    </location>
</feature>
<keyword evidence="3" id="KW-1185">Reference proteome</keyword>
<feature type="region of interest" description="Disordered" evidence="1">
    <location>
        <begin position="1632"/>
        <end position="1659"/>
    </location>
</feature>
<feature type="compositionally biased region" description="Polar residues" evidence="1">
    <location>
        <begin position="653"/>
        <end position="662"/>
    </location>
</feature>
<reference evidence="2" key="1">
    <citation type="journal article" date="2023" name="PhytoFront">
        <title>Draft Genome Resources of Seven Strains of Tilletia horrida, Causal Agent of Kernel Smut of Rice.</title>
        <authorList>
            <person name="Khanal S."/>
            <person name="Antony Babu S."/>
            <person name="Zhou X.G."/>
        </authorList>
    </citation>
    <scope>NUCLEOTIDE SEQUENCE</scope>
    <source>
        <strain evidence="2">TX6</strain>
    </source>
</reference>
<feature type="compositionally biased region" description="Acidic residues" evidence="1">
    <location>
        <begin position="377"/>
        <end position="386"/>
    </location>
</feature>
<feature type="region of interest" description="Disordered" evidence="1">
    <location>
        <begin position="1293"/>
        <end position="1371"/>
    </location>
</feature>
<dbReference type="EMBL" id="JAPDMZ010000204">
    <property type="protein sequence ID" value="KAK0546148.1"/>
    <property type="molecule type" value="Genomic_DNA"/>
</dbReference>
<feature type="compositionally biased region" description="Low complexity" evidence="1">
    <location>
        <begin position="336"/>
        <end position="352"/>
    </location>
</feature>
<feature type="compositionally biased region" description="Gly residues" evidence="1">
    <location>
        <begin position="320"/>
        <end position="335"/>
    </location>
</feature>
<feature type="region of interest" description="Disordered" evidence="1">
    <location>
        <begin position="1"/>
        <end position="352"/>
    </location>
</feature>
<feature type="compositionally biased region" description="Polar residues" evidence="1">
    <location>
        <begin position="1384"/>
        <end position="1396"/>
    </location>
</feature>
<feature type="compositionally biased region" description="Polar residues" evidence="1">
    <location>
        <begin position="16"/>
        <end position="42"/>
    </location>
</feature>
<feature type="region of interest" description="Disordered" evidence="1">
    <location>
        <begin position="1942"/>
        <end position="2004"/>
    </location>
</feature>
<feature type="region of interest" description="Disordered" evidence="1">
    <location>
        <begin position="1704"/>
        <end position="1763"/>
    </location>
</feature>
<feature type="region of interest" description="Disordered" evidence="1">
    <location>
        <begin position="1504"/>
        <end position="1538"/>
    </location>
</feature>
<feature type="compositionally biased region" description="Low complexity" evidence="1">
    <location>
        <begin position="64"/>
        <end position="79"/>
    </location>
</feature>
<feature type="region of interest" description="Disordered" evidence="1">
    <location>
        <begin position="1813"/>
        <end position="1833"/>
    </location>
</feature>
<feature type="compositionally biased region" description="Basic and acidic residues" evidence="1">
    <location>
        <begin position="471"/>
        <end position="484"/>
    </location>
</feature>
<feature type="compositionally biased region" description="Polar residues" evidence="1">
    <location>
        <begin position="1711"/>
        <end position="1736"/>
    </location>
</feature>
<dbReference type="Proteomes" id="UP001176517">
    <property type="component" value="Unassembled WGS sequence"/>
</dbReference>
<evidence type="ECO:0000256" key="1">
    <source>
        <dbReference type="SAM" id="MobiDB-lite"/>
    </source>
</evidence>
<feature type="compositionally biased region" description="Low complexity" evidence="1">
    <location>
        <begin position="602"/>
        <end position="615"/>
    </location>
</feature>
<feature type="region of interest" description="Disordered" evidence="1">
    <location>
        <begin position="809"/>
        <end position="1050"/>
    </location>
</feature>
<protein>
    <submittedName>
        <fullName evidence="2">Uncharacterized protein</fullName>
    </submittedName>
</protein>
<feature type="compositionally biased region" description="Basic and acidic residues" evidence="1">
    <location>
        <begin position="409"/>
        <end position="435"/>
    </location>
</feature>
<feature type="compositionally biased region" description="Polar residues" evidence="1">
    <location>
        <begin position="675"/>
        <end position="688"/>
    </location>
</feature>